<keyword evidence="2 5" id="KW-0645">Protease</keyword>
<evidence type="ECO:0000313" key="7">
    <source>
        <dbReference type="EMBL" id="SHH65675.1"/>
    </source>
</evidence>
<evidence type="ECO:0000256" key="2">
    <source>
        <dbReference type="ARBA" id="ARBA00022670"/>
    </source>
</evidence>
<dbReference type="InterPro" id="IPR000209">
    <property type="entry name" value="Peptidase_S8/S53_dom"/>
</dbReference>
<evidence type="ECO:0000256" key="5">
    <source>
        <dbReference type="PROSITE-ProRule" id="PRU01240"/>
    </source>
</evidence>
<dbReference type="Proteomes" id="UP000184212">
    <property type="component" value="Unassembled WGS sequence"/>
</dbReference>
<keyword evidence="3 5" id="KW-0378">Hydrolase</keyword>
<dbReference type="InterPro" id="IPR022398">
    <property type="entry name" value="Peptidase_S8_His-AS"/>
</dbReference>
<feature type="active site" description="Charge relay system" evidence="5">
    <location>
        <position position="445"/>
    </location>
</feature>
<evidence type="ECO:0000313" key="8">
    <source>
        <dbReference type="Proteomes" id="UP000184212"/>
    </source>
</evidence>
<dbReference type="STRING" id="947013.SAMN04488109_4868"/>
<dbReference type="CDD" id="cd07483">
    <property type="entry name" value="Peptidases_S8_Subtilisin_Novo-like"/>
    <property type="match status" value="1"/>
</dbReference>
<dbReference type="PROSITE" id="PS51892">
    <property type="entry name" value="SUBTILASE"/>
    <property type="match status" value="1"/>
</dbReference>
<keyword evidence="4 5" id="KW-0720">Serine protease</keyword>
<organism evidence="7 8">
    <name type="scientific">Chryseolinea serpens</name>
    <dbReference type="NCBI Taxonomy" id="947013"/>
    <lineage>
        <taxon>Bacteria</taxon>
        <taxon>Pseudomonadati</taxon>
        <taxon>Bacteroidota</taxon>
        <taxon>Cytophagia</taxon>
        <taxon>Cytophagales</taxon>
        <taxon>Fulvivirgaceae</taxon>
        <taxon>Chryseolinea</taxon>
    </lineage>
</organism>
<feature type="domain" description="Peptidase S8/S53" evidence="6">
    <location>
        <begin position="69"/>
        <end position="478"/>
    </location>
</feature>
<evidence type="ECO:0000256" key="4">
    <source>
        <dbReference type="ARBA" id="ARBA00022825"/>
    </source>
</evidence>
<dbReference type="InterPro" id="IPR015500">
    <property type="entry name" value="Peptidase_S8_subtilisin-rel"/>
</dbReference>
<evidence type="ECO:0000256" key="3">
    <source>
        <dbReference type="ARBA" id="ARBA00022801"/>
    </source>
</evidence>
<gene>
    <name evidence="7" type="ORF">SAMN04488109_4868</name>
</gene>
<dbReference type="EMBL" id="FQWQ01000003">
    <property type="protein sequence ID" value="SHH65675.1"/>
    <property type="molecule type" value="Genomic_DNA"/>
</dbReference>
<dbReference type="GO" id="GO:0004252">
    <property type="term" value="F:serine-type endopeptidase activity"/>
    <property type="evidence" value="ECO:0007669"/>
    <property type="project" value="UniProtKB-UniRule"/>
</dbReference>
<dbReference type="PRINTS" id="PR00723">
    <property type="entry name" value="SUBTILISIN"/>
</dbReference>
<reference evidence="7 8" key="1">
    <citation type="submission" date="2016-11" db="EMBL/GenBank/DDBJ databases">
        <authorList>
            <person name="Jaros S."/>
            <person name="Januszkiewicz K."/>
            <person name="Wedrychowicz H."/>
        </authorList>
    </citation>
    <scope>NUCLEOTIDE SEQUENCE [LARGE SCALE GENOMIC DNA]</scope>
    <source>
        <strain evidence="7 8">DSM 24574</strain>
    </source>
</reference>
<evidence type="ECO:0000259" key="6">
    <source>
        <dbReference type="Pfam" id="PF00082"/>
    </source>
</evidence>
<sequence>MLFSTLKRPLLLSSLICCVYSGFSQERSVDKLDAKYLNWQNHDLATDKELGASVNKAYRELLEKKTPKKVVVVAVIDGGVDIDHEDLQGKIWVNEDEIPGNNIDDDHNGYVDDIHGWNFLGNKNGENLHYENYEFTRLYKMGKGPFYDQAKKLQDEAVAKHTQEQQSIARFETLYYQAKITIKNKTGIEVNSLKDLDEVTPENGEAVMRAKRFLLPRYEQGFSEKDLEAYKNYNKNVLEKYLNPNLDARTLVGDDPTDINDVAYGNPDVKGPRADHGTSVAGLIAAVRDNNLGIDGIATEVRIMCLRSTPEGDERDKDVALAIRYAVNNGADIINMSFGKPISPQKKFIDDAVKLAEEKDVLLIHAAGNDGNNIDNVESYPSDRYLNNVEATNWINIGASTSTDGEAAAASFSNYGKKHVDLFAPGANIISTDTSSYYSMNDGTSLSAPVVTGVAALVLSYYPDLTSKQLIQLLLESSFKVNHKVLLPTKSGEKPKKVKFSTLSKSGGIVNAYEALKLAEGMK</sequence>
<dbReference type="GO" id="GO:0006508">
    <property type="term" value="P:proteolysis"/>
    <property type="evidence" value="ECO:0007669"/>
    <property type="project" value="UniProtKB-KW"/>
</dbReference>
<dbReference type="PANTHER" id="PTHR43399">
    <property type="entry name" value="SUBTILISIN-RELATED"/>
    <property type="match status" value="1"/>
</dbReference>
<dbReference type="OrthoDB" id="9798386at2"/>
<proteinExistence type="inferred from homology"/>
<dbReference type="InterPro" id="IPR034080">
    <property type="entry name" value="Protease_P7-like_dom"/>
</dbReference>
<name>A0A1M5URX6_9BACT</name>
<dbReference type="AlphaFoldDB" id="A0A1M5URX6"/>
<evidence type="ECO:0000256" key="1">
    <source>
        <dbReference type="ARBA" id="ARBA00011073"/>
    </source>
</evidence>
<comment type="similarity">
    <text evidence="1 5">Belongs to the peptidase S8 family.</text>
</comment>
<dbReference type="InterPro" id="IPR023828">
    <property type="entry name" value="Peptidase_S8_Ser-AS"/>
</dbReference>
<feature type="active site" description="Charge relay system" evidence="5">
    <location>
        <position position="77"/>
    </location>
</feature>
<dbReference type="RefSeq" id="WP_084138345.1">
    <property type="nucleotide sequence ID" value="NZ_FQWQ01000003.1"/>
</dbReference>
<accession>A0A1M5URX6</accession>
<dbReference type="InterPro" id="IPR036852">
    <property type="entry name" value="Peptidase_S8/S53_dom_sf"/>
</dbReference>
<protein>
    <submittedName>
        <fullName evidence="7">Subtilase family protein</fullName>
    </submittedName>
</protein>
<keyword evidence="8" id="KW-1185">Reference proteome</keyword>
<dbReference type="PROSITE" id="PS00137">
    <property type="entry name" value="SUBTILASE_HIS"/>
    <property type="match status" value="1"/>
</dbReference>
<dbReference type="PROSITE" id="PS00138">
    <property type="entry name" value="SUBTILASE_SER"/>
    <property type="match status" value="1"/>
</dbReference>
<dbReference type="Pfam" id="PF00082">
    <property type="entry name" value="Peptidase_S8"/>
    <property type="match status" value="1"/>
</dbReference>
<feature type="active site" description="Charge relay system" evidence="5">
    <location>
        <position position="276"/>
    </location>
</feature>
<dbReference type="InterPro" id="IPR051048">
    <property type="entry name" value="Peptidase_S8/S53_subtilisin"/>
</dbReference>
<dbReference type="SUPFAM" id="SSF52743">
    <property type="entry name" value="Subtilisin-like"/>
    <property type="match status" value="1"/>
</dbReference>
<dbReference type="Gene3D" id="3.40.50.200">
    <property type="entry name" value="Peptidase S8/S53 domain"/>
    <property type="match status" value="2"/>
</dbReference>
<dbReference type="PANTHER" id="PTHR43399:SF4">
    <property type="entry name" value="CELL WALL-ASSOCIATED PROTEASE"/>
    <property type="match status" value="1"/>
</dbReference>